<reference evidence="2 3" key="1">
    <citation type="submission" date="2020-07" db="EMBL/GenBank/DDBJ databases">
        <title>Diversity of carbapenemase encoding genes among Pseudomonas putida group clinical isolates in a tertiary Brazilian hospital.</title>
        <authorList>
            <person name="Alberto-Lei F."/>
            <person name="Nodari C.S."/>
            <person name="Streling A.P."/>
            <person name="Paulino J.T."/>
            <person name="Bessa-Neto F.O."/>
            <person name="Cayo R."/>
            <person name="Gales A.C."/>
        </authorList>
    </citation>
    <scope>NUCLEOTIDE SEQUENCE [LARGE SCALE GENOMIC DNA]</scope>
    <source>
        <strain evidence="2 3">12815</strain>
    </source>
</reference>
<dbReference type="RefSeq" id="WP_054911970.1">
    <property type="nucleotide sequence ID" value="NZ_BQIO01000013.1"/>
</dbReference>
<evidence type="ECO:0000313" key="2">
    <source>
        <dbReference type="EMBL" id="MBA6097358.1"/>
    </source>
</evidence>
<evidence type="ECO:0000313" key="3">
    <source>
        <dbReference type="Proteomes" id="UP000545074"/>
    </source>
</evidence>
<accession>A0A7W2KF50</accession>
<name>A0A7W2KF50_9PSED</name>
<comment type="caution">
    <text evidence="2">The sequence shown here is derived from an EMBL/GenBank/DDBJ whole genome shotgun (WGS) entry which is preliminary data.</text>
</comment>
<gene>
    <name evidence="2" type="ORF">H4C80_09525</name>
</gene>
<sequence>MKHTDGKTGDKVPRPISSEEAQRGEQVPGPVLEKPDPKTETVDKVITPTSIKEQEAETEAIKRQLAQVDEKVGKS</sequence>
<feature type="compositionally biased region" description="Basic and acidic residues" evidence="1">
    <location>
        <begin position="1"/>
        <end position="13"/>
    </location>
</feature>
<organism evidence="2 3">
    <name type="scientific">Pseudomonas juntendi</name>
    <dbReference type="NCBI Taxonomy" id="2666183"/>
    <lineage>
        <taxon>Bacteria</taxon>
        <taxon>Pseudomonadati</taxon>
        <taxon>Pseudomonadota</taxon>
        <taxon>Gammaproteobacteria</taxon>
        <taxon>Pseudomonadales</taxon>
        <taxon>Pseudomonadaceae</taxon>
        <taxon>Pseudomonas</taxon>
    </lineage>
</organism>
<protein>
    <submittedName>
        <fullName evidence="2">Uncharacterized protein</fullName>
    </submittedName>
</protein>
<dbReference type="AlphaFoldDB" id="A0A7W2KF50"/>
<dbReference type="EMBL" id="JACGCX010000004">
    <property type="protein sequence ID" value="MBA6097358.1"/>
    <property type="molecule type" value="Genomic_DNA"/>
</dbReference>
<evidence type="ECO:0000256" key="1">
    <source>
        <dbReference type="SAM" id="MobiDB-lite"/>
    </source>
</evidence>
<feature type="compositionally biased region" description="Basic and acidic residues" evidence="1">
    <location>
        <begin position="33"/>
        <end position="43"/>
    </location>
</feature>
<dbReference type="Proteomes" id="UP000545074">
    <property type="component" value="Unassembled WGS sequence"/>
</dbReference>
<feature type="region of interest" description="Disordered" evidence="1">
    <location>
        <begin position="1"/>
        <end position="58"/>
    </location>
</feature>
<proteinExistence type="predicted"/>